<dbReference type="EMBL" id="KI964036">
    <property type="protein sequence ID" value="EUC43208.1"/>
    <property type="molecule type" value="Genomic_DNA"/>
</dbReference>
<dbReference type="Proteomes" id="UP000054032">
    <property type="component" value="Unassembled WGS sequence"/>
</dbReference>
<dbReference type="KEGG" id="bor:COCMIDRAFT_38814"/>
<organism evidence="2 3">
    <name type="scientific">Bipolaris oryzae ATCC 44560</name>
    <dbReference type="NCBI Taxonomy" id="930090"/>
    <lineage>
        <taxon>Eukaryota</taxon>
        <taxon>Fungi</taxon>
        <taxon>Dikarya</taxon>
        <taxon>Ascomycota</taxon>
        <taxon>Pezizomycotina</taxon>
        <taxon>Dothideomycetes</taxon>
        <taxon>Pleosporomycetidae</taxon>
        <taxon>Pleosporales</taxon>
        <taxon>Pleosporineae</taxon>
        <taxon>Pleosporaceae</taxon>
        <taxon>Bipolaris</taxon>
    </lineage>
</organism>
<dbReference type="HOGENOM" id="CLU_076127_0_0_1"/>
<reference evidence="2 3" key="1">
    <citation type="journal article" date="2013" name="PLoS Genet.">
        <title>Comparative genome structure, secondary metabolite, and effector coding capacity across Cochliobolus pathogens.</title>
        <authorList>
            <person name="Condon B.J."/>
            <person name="Leng Y."/>
            <person name="Wu D."/>
            <person name="Bushley K.E."/>
            <person name="Ohm R.A."/>
            <person name="Otillar R."/>
            <person name="Martin J."/>
            <person name="Schackwitz W."/>
            <person name="Grimwood J."/>
            <person name="MohdZainudin N."/>
            <person name="Xue C."/>
            <person name="Wang R."/>
            <person name="Manning V.A."/>
            <person name="Dhillon B."/>
            <person name="Tu Z.J."/>
            <person name="Steffenson B.J."/>
            <person name="Salamov A."/>
            <person name="Sun H."/>
            <person name="Lowry S."/>
            <person name="LaButti K."/>
            <person name="Han J."/>
            <person name="Copeland A."/>
            <person name="Lindquist E."/>
            <person name="Barry K."/>
            <person name="Schmutz J."/>
            <person name="Baker S.E."/>
            <person name="Ciuffetti L.M."/>
            <person name="Grigoriev I.V."/>
            <person name="Zhong S."/>
            <person name="Turgeon B.G."/>
        </authorList>
    </citation>
    <scope>NUCLEOTIDE SEQUENCE [LARGE SCALE GENOMIC DNA]</scope>
    <source>
        <strain evidence="2 3">ATCC 44560</strain>
    </source>
</reference>
<dbReference type="GeneID" id="19123556"/>
<feature type="region of interest" description="Disordered" evidence="1">
    <location>
        <begin position="32"/>
        <end position="56"/>
    </location>
</feature>
<gene>
    <name evidence="2" type="ORF">COCMIDRAFT_38814</name>
</gene>
<dbReference type="AlphaFoldDB" id="W6Z0K6"/>
<proteinExistence type="predicted"/>
<protein>
    <submittedName>
        <fullName evidence="2">Uncharacterized protein</fullName>
    </submittedName>
</protein>
<dbReference type="OrthoDB" id="3642826at2759"/>
<dbReference type="RefSeq" id="XP_007690264.1">
    <property type="nucleotide sequence ID" value="XM_007692074.1"/>
</dbReference>
<feature type="compositionally biased region" description="Basic and acidic residues" evidence="1">
    <location>
        <begin position="42"/>
        <end position="56"/>
    </location>
</feature>
<name>W6Z0K6_COCMI</name>
<evidence type="ECO:0000313" key="2">
    <source>
        <dbReference type="EMBL" id="EUC43208.1"/>
    </source>
</evidence>
<sequence>MAAESLDMVVLCPFSIRITEFNPYHTSADLTSGNHLHQHSARRCDPNGHHESAEPNFSERLDPAPLITQAPPLATVSAGSAIVVVQQELDSDNFVIEGTHTVVPGKPITTEVIVGTTVIFLQPNYPQATYGPPLVPPPPILTAGTTTVMPVTALVINRKTSSVVPVTGSIYTAVVPAALTFREQSYTVHRAGHIIMGQEATLTPGGNPVTIDGTTLSLEPSGSAVAV</sequence>
<evidence type="ECO:0000313" key="3">
    <source>
        <dbReference type="Proteomes" id="UP000054032"/>
    </source>
</evidence>
<accession>W6Z0K6</accession>
<dbReference type="STRING" id="930090.W6Z0K6"/>
<keyword evidence="3" id="KW-1185">Reference proteome</keyword>
<evidence type="ECO:0000256" key="1">
    <source>
        <dbReference type="SAM" id="MobiDB-lite"/>
    </source>
</evidence>